<sequence>EISIDIQGRPREINRDERARSSVERLGDKARKIETRREMNLDDQRDSLQRLREFWTESWDIAREMKTNGF</sequence>
<gene>
    <name evidence="2" type="ORF">PanWU01x14_321990</name>
</gene>
<proteinExistence type="predicted"/>
<feature type="region of interest" description="Disordered" evidence="1">
    <location>
        <begin position="1"/>
        <end position="26"/>
    </location>
</feature>
<keyword evidence="3" id="KW-1185">Reference proteome</keyword>
<comment type="caution">
    <text evidence="2">The sequence shown here is derived from an EMBL/GenBank/DDBJ whole genome shotgun (WGS) entry which is preliminary data.</text>
</comment>
<dbReference type="EMBL" id="JXTB01000538">
    <property type="protein sequence ID" value="PON37221.1"/>
    <property type="molecule type" value="Genomic_DNA"/>
</dbReference>
<feature type="compositionally biased region" description="Basic and acidic residues" evidence="1">
    <location>
        <begin position="8"/>
        <end position="26"/>
    </location>
</feature>
<organism evidence="2 3">
    <name type="scientific">Parasponia andersonii</name>
    <name type="common">Sponia andersonii</name>
    <dbReference type="NCBI Taxonomy" id="3476"/>
    <lineage>
        <taxon>Eukaryota</taxon>
        <taxon>Viridiplantae</taxon>
        <taxon>Streptophyta</taxon>
        <taxon>Embryophyta</taxon>
        <taxon>Tracheophyta</taxon>
        <taxon>Spermatophyta</taxon>
        <taxon>Magnoliopsida</taxon>
        <taxon>eudicotyledons</taxon>
        <taxon>Gunneridae</taxon>
        <taxon>Pentapetalae</taxon>
        <taxon>rosids</taxon>
        <taxon>fabids</taxon>
        <taxon>Rosales</taxon>
        <taxon>Cannabaceae</taxon>
        <taxon>Parasponia</taxon>
    </lineage>
</organism>
<reference evidence="3" key="1">
    <citation type="submission" date="2016-06" db="EMBL/GenBank/DDBJ databases">
        <title>Parallel loss of symbiosis genes in relatives of nitrogen-fixing non-legume Parasponia.</title>
        <authorList>
            <person name="Van Velzen R."/>
            <person name="Holmer R."/>
            <person name="Bu F."/>
            <person name="Rutten L."/>
            <person name="Van Zeijl A."/>
            <person name="Liu W."/>
            <person name="Santuari L."/>
            <person name="Cao Q."/>
            <person name="Sharma T."/>
            <person name="Shen D."/>
            <person name="Roswanjaya Y."/>
            <person name="Wardhani T."/>
            <person name="Kalhor M.S."/>
            <person name="Jansen J."/>
            <person name="Van den Hoogen J."/>
            <person name="Gungor B."/>
            <person name="Hartog M."/>
            <person name="Hontelez J."/>
            <person name="Verver J."/>
            <person name="Yang W.-C."/>
            <person name="Schijlen E."/>
            <person name="Repin R."/>
            <person name="Schilthuizen M."/>
            <person name="Schranz E."/>
            <person name="Heidstra R."/>
            <person name="Miyata K."/>
            <person name="Fedorova E."/>
            <person name="Kohlen W."/>
            <person name="Bisseling T."/>
            <person name="Smit S."/>
            <person name="Geurts R."/>
        </authorList>
    </citation>
    <scope>NUCLEOTIDE SEQUENCE [LARGE SCALE GENOMIC DNA]</scope>
    <source>
        <strain evidence="3">cv. WU1-14</strain>
    </source>
</reference>
<feature type="non-terminal residue" evidence="2">
    <location>
        <position position="1"/>
    </location>
</feature>
<name>A0A2P5AL89_PARAD</name>
<evidence type="ECO:0000256" key="1">
    <source>
        <dbReference type="SAM" id="MobiDB-lite"/>
    </source>
</evidence>
<dbReference type="Proteomes" id="UP000237105">
    <property type="component" value="Unassembled WGS sequence"/>
</dbReference>
<dbReference type="AlphaFoldDB" id="A0A2P5AL89"/>
<accession>A0A2P5AL89</accession>
<evidence type="ECO:0000313" key="3">
    <source>
        <dbReference type="Proteomes" id="UP000237105"/>
    </source>
</evidence>
<protein>
    <submittedName>
        <fullName evidence="2">Uncharacterized protein</fullName>
    </submittedName>
</protein>
<evidence type="ECO:0000313" key="2">
    <source>
        <dbReference type="EMBL" id="PON37221.1"/>
    </source>
</evidence>